<dbReference type="InterPro" id="IPR028889">
    <property type="entry name" value="USP"/>
</dbReference>
<dbReference type="GeneID" id="110979589"/>
<feature type="compositionally biased region" description="Polar residues" evidence="1">
    <location>
        <begin position="579"/>
        <end position="598"/>
    </location>
</feature>
<dbReference type="RefSeq" id="XP_022091232.1">
    <property type="nucleotide sequence ID" value="XM_022235540.1"/>
</dbReference>
<dbReference type="GO" id="GO:0015030">
    <property type="term" value="C:Cajal body"/>
    <property type="evidence" value="ECO:0007669"/>
    <property type="project" value="TreeGrafter"/>
</dbReference>
<dbReference type="PROSITE" id="PS50235">
    <property type="entry name" value="USP_3"/>
    <property type="match status" value="1"/>
</dbReference>
<dbReference type="InterPro" id="IPR038765">
    <property type="entry name" value="Papain-like_cys_pep_sf"/>
</dbReference>
<accession>A0A8B7YFR2</accession>
<feature type="compositionally biased region" description="Polar residues" evidence="1">
    <location>
        <begin position="630"/>
        <end position="640"/>
    </location>
</feature>
<gene>
    <name evidence="4 5 6" type="primary">LOC110979589</name>
</gene>
<reference evidence="4 5" key="1">
    <citation type="submission" date="2025-04" db="UniProtKB">
        <authorList>
            <consortium name="RefSeq"/>
        </authorList>
    </citation>
    <scope>IDENTIFICATION</scope>
</reference>
<dbReference type="PANTHER" id="PTHR15294:SF3">
    <property type="entry name" value="SUMO-SPECIFIC ISOPEPTIDASE USPL1"/>
    <property type="match status" value="1"/>
</dbReference>
<feature type="compositionally biased region" description="Basic and acidic residues" evidence="1">
    <location>
        <begin position="773"/>
        <end position="786"/>
    </location>
</feature>
<dbReference type="RefSeq" id="XP_022091230.1">
    <property type="nucleotide sequence ID" value="XM_022235538.1"/>
</dbReference>
<dbReference type="PANTHER" id="PTHR15294">
    <property type="entry name" value="RETINOVIN-RELATED"/>
    <property type="match status" value="1"/>
</dbReference>
<protein>
    <submittedName>
        <fullName evidence="4 5">SUMO-specific isopeptidase USPL1-like</fullName>
    </submittedName>
</protein>
<feature type="region of interest" description="Disordered" evidence="1">
    <location>
        <begin position="764"/>
        <end position="836"/>
    </location>
</feature>
<dbReference type="AlphaFoldDB" id="A0A8B7YFR2"/>
<evidence type="ECO:0000256" key="1">
    <source>
        <dbReference type="SAM" id="MobiDB-lite"/>
    </source>
</evidence>
<dbReference type="GO" id="GO:0016926">
    <property type="term" value="P:protein desumoylation"/>
    <property type="evidence" value="ECO:0007669"/>
    <property type="project" value="TreeGrafter"/>
</dbReference>
<evidence type="ECO:0000313" key="5">
    <source>
        <dbReference type="RefSeq" id="XP_022091231.1"/>
    </source>
</evidence>
<dbReference type="InterPro" id="IPR028890">
    <property type="entry name" value="Peptidase_C98"/>
</dbReference>
<dbReference type="Proteomes" id="UP000694845">
    <property type="component" value="Unplaced"/>
</dbReference>
<dbReference type="GO" id="GO:0030576">
    <property type="term" value="P:Cajal body organization"/>
    <property type="evidence" value="ECO:0007669"/>
    <property type="project" value="InterPro"/>
</dbReference>
<name>A0A8B7YFR2_ACAPL</name>
<feature type="region of interest" description="Disordered" evidence="1">
    <location>
        <begin position="60"/>
        <end position="88"/>
    </location>
</feature>
<feature type="region of interest" description="Disordered" evidence="1">
    <location>
        <begin position="557"/>
        <end position="614"/>
    </location>
</feature>
<dbReference type="GO" id="GO:0032183">
    <property type="term" value="F:SUMO binding"/>
    <property type="evidence" value="ECO:0007669"/>
    <property type="project" value="InterPro"/>
</dbReference>
<dbReference type="OrthoDB" id="6160353at2759"/>
<evidence type="ECO:0000313" key="4">
    <source>
        <dbReference type="RefSeq" id="XP_022091230.1"/>
    </source>
</evidence>
<evidence type="ECO:0000259" key="2">
    <source>
        <dbReference type="PROSITE" id="PS50235"/>
    </source>
</evidence>
<feature type="region of interest" description="Disordered" evidence="1">
    <location>
        <begin position="630"/>
        <end position="650"/>
    </location>
</feature>
<keyword evidence="3" id="KW-1185">Reference proteome</keyword>
<dbReference type="InterPro" id="IPR033505">
    <property type="entry name" value="USPL1"/>
</dbReference>
<proteinExistence type="predicted"/>
<dbReference type="RefSeq" id="XP_022091231.1">
    <property type="nucleotide sequence ID" value="XM_022235539.1"/>
</dbReference>
<dbReference type="OMA" id="ALCWLDA"/>
<organism evidence="3 4">
    <name type="scientific">Acanthaster planci</name>
    <name type="common">Crown-of-thorns starfish</name>
    <dbReference type="NCBI Taxonomy" id="133434"/>
    <lineage>
        <taxon>Eukaryota</taxon>
        <taxon>Metazoa</taxon>
        <taxon>Echinodermata</taxon>
        <taxon>Eleutherozoa</taxon>
        <taxon>Asterozoa</taxon>
        <taxon>Asteroidea</taxon>
        <taxon>Valvatacea</taxon>
        <taxon>Valvatida</taxon>
        <taxon>Acanthasteridae</taxon>
        <taxon>Acanthaster</taxon>
    </lineage>
</organism>
<feature type="domain" description="USP" evidence="2">
    <location>
        <begin position="120"/>
        <end position="442"/>
    </location>
</feature>
<dbReference type="SUPFAM" id="SSF54001">
    <property type="entry name" value="Cysteine proteinases"/>
    <property type="match status" value="1"/>
</dbReference>
<evidence type="ECO:0000313" key="6">
    <source>
        <dbReference type="RefSeq" id="XP_022091232.1"/>
    </source>
</evidence>
<dbReference type="KEGG" id="aplc:110979589"/>
<evidence type="ECO:0000313" key="3">
    <source>
        <dbReference type="Proteomes" id="UP000694845"/>
    </source>
</evidence>
<dbReference type="Pfam" id="PF15499">
    <property type="entry name" value="Peptidase_C98"/>
    <property type="match status" value="2"/>
</dbReference>
<sequence length="1162" mass="127291">MEADVKWCPQCQQRGEGKRMRLLQISDSLAALLCENEKCVHFEDASSISTIILQRKASEIPNTKKKKSKSLPGSSSPPSSMDPKLSKGVQYSNTAEGLPVSFASSEHLSVTLSSTMQWVRLWTNKNALCWLDACLCVLVACRSLRACLAQLPEKLAVRKLCTAFVEAQRRQTLEEHGTSQDARTQCARDLLETSVAPLEISGETGPNPNHNVEESSHNNVIASNVAATTHSKQATMLESNCWSNRLDKVRDELLCRLQPVMKCTLGQEESPVVALPALLRLDGSIEEHFMCRCRWEFYCSACGHAQIILNNKTIPTFTRVPADFSMADPVMLLDCYHCGVPNQESHLVFHSLPASVMMHFRDGLPDGDLSKHHSFYFRGDVYTLRAMIQYRRNPNHFITVIRDQETNQWLEYDDLMPSPFAWQTQQPHIPAREIHILVWERVGKPCTACVEMHQDITSIRDMPVKTATSEVPVMSANAVPQQCKSSHWNGNGMWRNRKLASLSVSSGKNKHEREAVREVGRNRLDSCPSNVDLQTVVITDVDCPTEVKQEQIDLTMETKSLPTVGPQAVAGQESRSESKNSLNPSGLSQVSSQRSQKLPSHKLNGGAGKPHSTEQNCAIAVRETELLRNKNVQARNSTTPGKPVLQPDAPEPTFLRQLASRRKSKLDKEKNTSVSAILVKIPEQLLKFSGQGVASTHPKLGSALSSPERAASNTSVFSKIPKQLSGGDVITYPLPSPSQAEPNGQMARPILVSWSRRLSGKQVKFQPYGQSPEDQKAEQENKDSHSTPKHGVRGNASTLRSWQKRVGKYSSSVNVPNKRVRRNSTEDSTSNYPDLPQHFMPPCSSVSSPSACSDISSLSDNQSYTSGKDDLTTTIDELYKALDIGSEYTPSVSSRVSSPSQELLFSELLADETVSTELESKCNDDHFTPANTSKMQTPSTDCINHALYTETLSSSFLASSTTHTQLQPLAHEHCPGDVLTPSVCSSKTAVAVTNTSSSIMSEKEQRDAVHETTLSQEPLEGMVPSVGIKCPASAPVGSTPPPEAAQSALADAAMSPSCTPMQPALHPVAMQPPDIDKLMLDCAGAHVTSPSDHVSGACESGSFSDLTSGLMTAPLLSSTVTNFEATEDFNDLLNPLLCNDVEESLDMLGSEWNDNLIELLSR</sequence>
<feature type="compositionally biased region" description="Low complexity" evidence="1">
    <location>
        <begin position="70"/>
        <end position="87"/>
    </location>
</feature>